<evidence type="ECO:0000313" key="4">
    <source>
        <dbReference type="Proteomes" id="UP000005408"/>
    </source>
</evidence>
<protein>
    <recommendedName>
        <fullName evidence="2">Transposable element P transposase-like GTP-binding insertion domain-containing protein</fullName>
    </recommendedName>
</protein>
<dbReference type="EnsemblMetazoa" id="G33277.1">
    <property type="protein sequence ID" value="G33277.1:cds"/>
    <property type="gene ID" value="G33277"/>
</dbReference>
<feature type="region of interest" description="Disordered" evidence="1">
    <location>
        <begin position="206"/>
        <end position="234"/>
    </location>
</feature>
<reference evidence="3" key="1">
    <citation type="submission" date="2022-08" db="UniProtKB">
        <authorList>
            <consortium name="EnsemblMetazoa"/>
        </authorList>
    </citation>
    <scope>IDENTIFICATION</scope>
    <source>
        <strain evidence="3">05x7-T-G4-1.051#20</strain>
    </source>
</reference>
<dbReference type="AlphaFoldDB" id="A0A8W8MN64"/>
<dbReference type="Proteomes" id="UP000005408">
    <property type="component" value="Unassembled WGS sequence"/>
</dbReference>
<evidence type="ECO:0000313" key="3">
    <source>
        <dbReference type="EnsemblMetazoa" id="G33277.1:cds"/>
    </source>
</evidence>
<feature type="domain" description="Transposable element P transposase-like GTP-binding insertion" evidence="2">
    <location>
        <begin position="7"/>
        <end position="72"/>
    </location>
</feature>
<evidence type="ECO:0000259" key="2">
    <source>
        <dbReference type="Pfam" id="PF21788"/>
    </source>
</evidence>
<dbReference type="InterPro" id="IPR048366">
    <property type="entry name" value="TNP-like_GBD"/>
</dbReference>
<keyword evidence="4" id="KW-1185">Reference proteome</keyword>
<name>A0A8W8MN64_MAGGI</name>
<evidence type="ECO:0000256" key="1">
    <source>
        <dbReference type="SAM" id="MobiDB-lite"/>
    </source>
</evidence>
<dbReference type="Pfam" id="PF21788">
    <property type="entry name" value="TNP-like_GBD"/>
    <property type="match status" value="1"/>
</dbReference>
<accession>A0A8W8MN64</accession>
<organism evidence="3 4">
    <name type="scientific">Magallana gigas</name>
    <name type="common">Pacific oyster</name>
    <name type="synonym">Crassostrea gigas</name>
    <dbReference type="NCBI Taxonomy" id="29159"/>
    <lineage>
        <taxon>Eukaryota</taxon>
        <taxon>Metazoa</taxon>
        <taxon>Spiralia</taxon>
        <taxon>Lophotrochozoa</taxon>
        <taxon>Mollusca</taxon>
        <taxon>Bivalvia</taxon>
        <taxon>Autobranchia</taxon>
        <taxon>Pteriomorphia</taxon>
        <taxon>Ostreida</taxon>
        <taxon>Ostreoidea</taxon>
        <taxon>Ostreidae</taxon>
        <taxon>Magallana</taxon>
    </lineage>
</organism>
<sequence>MQGQLYRTKLKYDHVYLTPTSTMNVRLAAQVFSRSVGRIMSAYYGPEMAETSKFFQLVDRFFDCLNGRSLHEAIRTRKPDLAPYKQADDPRFEFLRGEFLDYFSNWQASVTARPGFTKQERNKMVLSHQTIEGIIMTVNAFVESTKYLLRQGVPYILSQVFCQDPLEEHVGRHRGLGARHDNPTVHQFSYQENQLRLQRSLAMTINPKGNTAGRTGEKRQPTVSNSPIKKIKRN</sequence>
<proteinExistence type="predicted"/>